<keyword evidence="4" id="KW-1185">Reference proteome</keyword>
<feature type="region of interest" description="Disordered" evidence="1">
    <location>
        <begin position="262"/>
        <end position="281"/>
    </location>
</feature>
<evidence type="ECO:0000313" key="3">
    <source>
        <dbReference type="EMBL" id="MBC8545032.1"/>
    </source>
</evidence>
<feature type="compositionally biased region" description="Polar residues" evidence="1">
    <location>
        <begin position="272"/>
        <end position="281"/>
    </location>
</feature>
<keyword evidence="2" id="KW-1133">Transmembrane helix</keyword>
<reference evidence="3" key="1">
    <citation type="submission" date="2020-08" db="EMBL/GenBank/DDBJ databases">
        <title>Genome public.</title>
        <authorList>
            <person name="Liu C."/>
            <person name="Sun Q."/>
        </authorList>
    </citation>
    <scope>NUCLEOTIDE SEQUENCE</scope>
    <source>
        <strain evidence="3">NSJ-32</strain>
    </source>
</reference>
<evidence type="ECO:0000256" key="2">
    <source>
        <dbReference type="SAM" id="Phobius"/>
    </source>
</evidence>
<dbReference type="RefSeq" id="WP_177719181.1">
    <property type="nucleotide sequence ID" value="NZ_JACRSQ010000041.1"/>
</dbReference>
<dbReference type="AlphaFoldDB" id="A0A926DWP9"/>
<organism evidence="3 4">
    <name type="scientific">Bianquea renquensis</name>
    <dbReference type="NCBI Taxonomy" id="2763661"/>
    <lineage>
        <taxon>Bacteria</taxon>
        <taxon>Bacillati</taxon>
        <taxon>Bacillota</taxon>
        <taxon>Clostridia</taxon>
        <taxon>Eubacteriales</taxon>
        <taxon>Bianqueaceae</taxon>
        <taxon>Bianquea</taxon>
    </lineage>
</organism>
<gene>
    <name evidence="3" type="ORF">H8730_15930</name>
</gene>
<evidence type="ECO:0000313" key="4">
    <source>
        <dbReference type="Proteomes" id="UP000657006"/>
    </source>
</evidence>
<accession>A0A926DWP9</accession>
<keyword evidence="2" id="KW-0812">Transmembrane</keyword>
<dbReference type="EMBL" id="JACRSQ010000041">
    <property type="protein sequence ID" value="MBC8545032.1"/>
    <property type="molecule type" value="Genomic_DNA"/>
</dbReference>
<comment type="caution">
    <text evidence="3">The sequence shown here is derived from an EMBL/GenBank/DDBJ whole genome shotgun (WGS) entry which is preliminary data.</text>
</comment>
<name>A0A926DWP9_9FIRM</name>
<proteinExistence type="predicted"/>
<protein>
    <submittedName>
        <fullName evidence="3">Uncharacterized protein</fullName>
    </submittedName>
</protein>
<feature type="transmembrane region" description="Helical" evidence="2">
    <location>
        <begin position="46"/>
        <end position="64"/>
    </location>
</feature>
<keyword evidence="2" id="KW-0472">Membrane</keyword>
<evidence type="ECO:0000256" key="1">
    <source>
        <dbReference type="SAM" id="MobiDB-lite"/>
    </source>
</evidence>
<dbReference type="Proteomes" id="UP000657006">
    <property type="component" value="Unassembled WGS sequence"/>
</dbReference>
<sequence>MTRETLWNSLDRITPDEKTVSRIWDTILHASAPAAPKKAERRVQKWVAAAALFCILVGGALYLGNAAGLLPTPSTENSFVSNSSSIESAQVTDEFVWDGKTYCAASNSFDGNLPAVVSSQEAGPQLGVIQSSADVSLIGCPIFQYAPLGCDAVLIVQRNSRYEVFTFHTFQAYEQNSDVDAQEYLSLYGIQGADGIVKVELLTPEGALLHTFASPEEIQQFYGEYAALKDSSEEYFAALDITHSPSEPGDSIIYKIADSTAPQELDPDADTRTSPGSPGTNALANSIQIRIHAVNGLYYDTPYYPNIQFLSRYRVSDSFAAMLELYLPS</sequence>